<sequence length="141" mass="16603">MALQKEHSLNGFVFTHDLTNFDGMWVRDWYFKPKDAKEWCLYYLSSMTVRKNDVVEFLKKTEEAKNYYDKWLLSASDIEAAERRLQLAQQRVEKVTDPNWDCRGNNPNKESRMIKNAMSELSSAKTSLENAKALKKRLSNQ</sequence>
<evidence type="ECO:0000256" key="1">
    <source>
        <dbReference type="SAM" id="MobiDB-lite"/>
    </source>
</evidence>
<proteinExistence type="predicted"/>
<comment type="caution">
    <text evidence="2">The sequence shown here is derived from an EMBL/GenBank/DDBJ whole genome shotgun (WGS) entry which is preliminary data.</text>
</comment>
<reference evidence="2 3" key="1">
    <citation type="submission" date="2016-04" db="EMBL/GenBank/DDBJ databases">
        <title>ATOL: Assembling a taxonomically balanced genome-scale reconstruction of the evolutionary history of the Enterobacteriaceae.</title>
        <authorList>
            <person name="Plunkett G.III."/>
            <person name="Neeno-Eckwall E.C."/>
            <person name="Glasner J.D."/>
            <person name="Perna N.T."/>
        </authorList>
    </citation>
    <scope>NUCLEOTIDE SEQUENCE [LARGE SCALE GENOMIC DNA]</scope>
    <source>
        <strain evidence="2 3">ATCC 35613</strain>
    </source>
</reference>
<keyword evidence="3" id="KW-1185">Reference proteome</keyword>
<organism evidence="2 3">
    <name type="scientific">Providencia heimbachae ATCC 35613</name>
    <dbReference type="NCBI Taxonomy" id="1354272"/>
    <lineage>
        <taxon>Bacteria</taxon>
        <taxon>Pseudomonadati</taxon>
        <taxon>Pseudomonadota</taxon>
        <taxon>Gammaproteobacteria</taxon>
        <taxon>Enterobacterales</taxon>
        <taxon>Morganellaceae</taxon>
        <taxon>Providencia</taxon>
    </lineage>
</organism>
<evidence type="ECO:0000313" key="2">
    <source>
        <dbReference type="EMBL" id="OAT53572.1"/>
    </source>
</evidence>
<evidence type="ECO:0000313" key="3">
    <source>
        <dbReference type="Proteomes" id="UP000078224"/>
    </source>
</evidence>
<protein>
    <submittedName>
        <fullName evidence="2">Uncharacterized protein</fullName>
    </submittedName>
</protein>
<dbReference type="AlphaFoldDB" id="A0A1B7K081"/>
<gene>
    <name evidence="2" type="ORF">M998_0821</name>
</gene>
<accession>A0A1B7K081</accession>
<dbReference type="Proteomes" id="UP000078224">
    <property type="component" value="Unassembled WGS sequence"/>
</dbReference>
<dbReference type="OrthoDB" id="6462043at2"/>
<name>A0A1B7K081_9GAMM</name>
<dbReference type="PATRIC" id="fig|1354272.4.peg.846"/>
<feature type="region of interest" description="Disordered" evidence="1">
    <location>
        <begin position="122"/>
        <end position="141"/>
    </location>
</feature>
<dbReference type="EMBL" id="LXEW01000015">
    <property type="protein sequence ID" value="OAT53572.1"/>
    <property type="molecule type" value="Genomic_DNA"/>
</dbReference>
<dbReference type="RefSeq" id="WP_068907684.1">
    <property type="nucleotide sequence ID" value="NZ_LXEW01000015.1"/>
</dbReference>